<dbReference type="InterPro" id="IPR051807">
    <property type="entry name" value="Sec-metab_biosynth-assoc"/>
</dbReference>
<evidence type="ECO:0000256" key="1">
    <source>
        <dbReference type="ARBA" id="ARBA00007689"/>
    </source>
</evidence>
<dbReference type="eggNOG" id="COG2350">
    <property type="taxonomic scope" value="Bacteria"/>
</dbReference>
<evidence type="ECO:0000259" key="2">
    <source>
        <dbReference type="Pfam" id="PF03795"/>
    </source>
</evidence>
<evidence type="ECO:0000313" key="3">
    <source>
        <dbReference type="EMBL" id="APT58815.1"/>
    </source>
</evidence>
<dbReference type="SUPFAM" id="SSF54909">
    <property type="entry name" value="Dimeric alpha+beta barrel"/>
    <property type="match status" value="1"/>
</dbReference>
<organism evidence="3 4">
    <name type="scientific">Roseomonas gilardii</name>
    <dbReference type="NCBI Taxonomy" id="257708"/>
    <lineage>
        <taxon>Bacteria</taxon>
        <taxon>Pseudomonadati</taxon>
        <taxon>Pseudomonadota</taxon>
        <taxon>Alphaproteobacteria</taxon>
        <taxon>Acetobacterales</taxon>
        <taxon>Roseomonadaceae</taxon>
        <taxon>Roseomonas</taxon>
    </lineage>
</organism>
<evidence type="ECO:0000313" key="4">
    <source>
        <dbReference type="Proteomes" id="UP000185494"/>
    </source>
</evidence>
<dbReference type="PANTHER" id="PTHR33606">
    <property type="entry name" value="PROTEIN YCII"/>
    <property type="match status" value="1"/>
</dbReference>
<dbReference type="AlphaFoldDB" id="A0A1L7AJ69"/>
<proteinExistence type="inferred from homology"/>
<reference evidence="3 4" key="1">
    <citation type="submission" date="2016-05" db="EMBL/GenBank/DDBJ databases">
        <title>Complete Genome and Methylome Analysis of Psychrotrophic Bacterial Isolates from Antarctic Lake Untersee.</title>
        <authorList>
            <person name="Fomenkov A."/>
            <person name="Akimov V.N."/>
            <person name="Vasilyeva L.V."/>
            <person name="Andersen D."/>
            <person name="Vincze T."/>
            <person name="Roberts R.J."/>
        </authorList>
    </citation>
    <scope>NUCLEOTIDE SEQUENCE [LARGE SCALE GENOMIC DNA]</scope>
    <source>
        <strain evidence="3 4">U14-5</strain>
    </source>
</reference>
<protein>
    <recommendedName>
        <fullName evidence="2">YCII-related domain-containing protein</fullName>
    </recommendedName>
</protein>
<gene>
    <name evidence="3" type="ORF">RGI145_18570</name>
</gene>
<dbReference type="KEGG" id="rgi:RGI145_18570"/>
<dbReference type="InterPro" id="IPR011008">
    <property type="entry name" value="Dimeric_a/b-barrel"/>
</dbReference>
<feature type="domain" description="YCII-related" evidence="2">
    <location>
        <begin position="1"/>
        <end position="90"/>
    </location>
</feature>
<dbReference type="EMBL" id="CP015583">
    <property type="protein sequence ID" value="APT58815.1"/>
    <property type="molecule type" value="Genomic_DNA"/>
</dbReference>
<name>A0A1L7AJ69_9PROT</name>
<dbReference type="InterPro" id="IPR005545">
    <property type="entry name" value="YCII"/>
</dbReference>
<dbReference type="Gene3D" id="3.30.70.1060">
    <property type="entry name" value="Dimeric alpha+beta barrel"/>
    <property type="match status" value="1"/>
</dbReference>
<dbReference type="Pfam" id="PF03795">
    <property type="entry name" value="YCII"/>
    <property type="match status" value="1"/>
</dbReference>
<comment type="similarity">
    <text evidence="1">Belongs to the YciI family.</text>
</comment>
<dbReference type="PANTHER" id="PTHR33606:SF3">
    <property type="entry name" value="PROTEIN YCII"/>
    <property type="match status" value="1"/>
</dbReference>
<accession>A0A1L7AJ69</accession>
<dbReference type="Proteomes" id="UP000185494">
    <property type="component" value="Chromosome 1"/>
</dbReference>
<sequence>MPFMVLAYDGKDAEAPVRRQGARPAHFARVAPEAESGRLLIGGPLTDADGRMIGSMMVLDLPDEAAVHAWLADDPYVRQEVWKDISILPFQVAPLKYRPLSTG</sequence>
<dbReference type="RefSeq" id="WP_075799566.1">
    <property type="nucleotide sequence ID" value="NZ_CP015583.1"/>
</dbReference>